<feature type="domain" description="Cytochrome oxidase subunit II copper A binding" evidence="17">
    <location>
        <begin position="118"/>
        <end position="233"/>
    </location>
</feature>
<dbReference type="Proteomes" id="UP000322887">
    <property type="component" value="Chromosome"/>
</dbReference>
<keyword evidence="4 15" id="KW-0349">Heme</keyword>
<keyword evidence="20" id="KW-1185">Reference proteome</keyword>
<keyword evidence="12 16" id="KW-0472">Membrane</keyword>
<evidence type="ECO:0000256" key="5">
    <source>
        <dbReference type="ARBA" id="ARBA00022660"/>
    </source>
</evidence>
<dbReference type="InterPro" id="IPR036909">
    <property type="entry name" value="Cyt_c-like_dom_sf"/>
</dbReference>
<name>A0ABX5YK11_9PLAN</name>
<dbReference type="PROSITE" id="PS50857">
    <property type="entry name" value="COX2_CUA"/>
    <property type="match status" value="1"/>
</dbReference>
<dbReference type="CDD" id="cd04213">
    <property type="entry name" value="CuRO_CcO_Caa3_II"/>
    <property type="match status" value="1"/>
</dbReference>
<evidence type="ECO:0000313" key="19">
    <source>
        <dbReference type="EMBL" id="QEG16051.1"/>
    </source>
</evidence>
<gene>
    <name evidence="19" type="primary">ctaC_2</name>
    <name evidence="19" type="ORF">GmarT_19120</name>
</gene>
<keyword evidence="3" id="KW-0813">Transport</keyword>
<evidence type="ECO:0000256" key="1">
    <source>
        <dbReference type="ARBA" id="ARBA00004141"/>
    </source>
</evidence>
<dbReference type="Pfam" id="PF00034">
    <property type="entry name" value="Cytochrom_C"/>
    <property type="match status" value="1"/>
</dbReference>
<organism evidence="19 20">
    <name type="scientific">Gimesia maris</name>
    <dbReference type="NCBI Taxonomy" id="122"/>
    <lineage>
        <taxon>Bacteria</taxon>
        <taxon>Pseudomonadati</taxon>
        <taxon>Planctomycetota</taxon>
        <taxon>Planctomycetia</taxon>
        <taxon>Planctomycetales</taxon>
        <taxon>Planctomycetaceae</taxon>
        <taxon>Gimesia</taxon>
    </lineage>
</organism>
<evidence type="ECO:0000256" key="10">
    <source>
        <dbReference type="ARBA" id="ARBA00023004"/>
    </source>
</evidence>
<dbReference type="NCBIfam" id="TIGR02866">
    <property type="entry name" value="CoxB"/>
    <property type="match status" value="1"/>
</dbReference>
<protein>
    <recommendedName>
        <fullName evidence="14">Cytochrome aa3 subunit 2</fullName>
    </recommendedName>
</protein>
<dbReference type="GO" id="GO:0016491">
    <property type="term" value="F:oxidoreductase activity"/>
    <property type="evidence" value="ECO:0007669"/>
    <property type="project" value="UniProtKB-KW"/>
</dbReference>
<evidence type="ECO:0000259" key="17">
    <source>
        <dbReference type="PROSITE" id="PS50857"/>
    </source>
</evidence>
<dbReference type="Pfam" id="PF00116">
    <property type="entry name" value="COX2"/>
    <property type="match status" value="1"/>
</dbReference>
<keyword evidence="5" id="KW-0679">Respiratory chain</keyword>
<evidence type="ECO:0000256" key="6">
    <source>
        <dbReference type="ARBA" id="ARBA00022692"/>
    </source>
</evidence>
<keyword evidence="10 15" id="KW-0408">Iron</keyword>
<evidence type="ECO:0000256" key="15">
    <source>
        <dbReference type="PROSITE-ProRule" id="PRU00433"/>
    </source>
</evidence>
<evidence type="ECO:0000256" key="4">
    <source>
        <dbReference type="ARBA" id="ARBA00022617"/>
    </source>
</evidence>
<keyword evidence="11" id="KW-0186">Copper</keyword>
<comment type="function">
    <text evidence="13">Subunits I and II form the functional core of the enzyme complex. Electrons originating in cytochrome c are transferred via heme a and Cu(A) to the binuclear center formed by heme a3 and Cu(B).</text>
</comment>
<reference evidence="19 20" key="1">
    <citation type="submission" date="2019-08" db="EMBL/GenBank/DDBJ databases">
        <title>Deep-cultivation of Planctomycetes and their phenomic and genomic characterization uncovers novel biology.</title>
        <authorList>
            <person name="Wiegand S."/>
            <person name="Jogler M."/>
            <person name="Boedeker C."/>
            <person name="Pinto D."/>
            <person name="Vollmers J."/>
            <person name="Rivas-Marin E."/>
            <person name="Kohn T."/>
            <person name="Peeters S.H."/>
            <person name="Heuer A."/>
            <person name="Rast P."/>
            <person name="Oberbeckmann S."/>
            <person name="Bunk B."/>
            <person name="Jeske O."/>
            <person name="Meyerdierks A."/>
            <person name="Storesund J.E."/>
            <person name="Kallscheuer N."/>
            <person name="Luecker S."/>
            <person name="Lage O.M."/>
            <person name="Pohl T."/>
            <person name="Merkel B.J."/>
            <person name="Hornburger P."/>
            <person name="Mueller R.-W."/>
            <person name="Bruemmer F."/>
            <person name="Labrenz M."/>
            <person name="Spormann A.M."/>
            <person name="Op den Camp H."/>
            <person name="Overmann J."/>
            <person name="Amann R."/>
            <person name="Jetten M.S.M."/>
            <person name="Mascher T."/>
            <person name="Medema M.H."/>
            <person name="Devos D.P."/>
            <person name="Kaster A.-K."/>
            <person name="Ovreas L."/>
            <person name="Rohde M."/>
            <person name="Galperin M.Y."/>
            <person name="Jogler C."/>
        </authorList>
    </citation>
    <scope>NUCLEOTIDE SEQUENCE [LARGE SCALE GENOMIC DNA]</scope>
    <source>
        <strain evidence="19 20">DSM 8797</strain>
    </source>
</reference>
<dbReference type="SUPFAM" id="SSF49503">
    <property type="entry name" value="Cupredoxins"/>
    <property type="match status" value="1"/>
</dbReference>
<evidence type="ECO:0000256" key="11">
    <source>
        <dbReference type="ARBA" id="ARBA00023008"/>
    </source>
</evidence>
<keyword evidence="6 16" id="KW-0812">Transmembrane</keyword>
<evidence type="ECO:0000256" key="14">
    <source>
        <dbReference type="ARBA" id="ARBA00031399"/>
    </source>
</evidence>
<feature type="transmembrane region" description="Helical" evidence="16">
    <location>
        <begin position="48"/>
        <end position="70"/>
    </location>
</feature>
<evidence type="ECO:0000256" key="16">
    <source>
        <dbReference type="SAM" id="Phobius"/>
    </source>
</evidence>
<dbReference type="InterPro" id="IPR002429">
    <property type="entry name" value="CcO_II-like_C"/>
</dbReference>
<evidence type="ECO:0000256" key="13">
    <source>
        <dbReference type="ARBA" id="ARBA00024688"/>
    </source>
</evidence>
<evidence type="ECO:0000256" key="12">
    <source>
        <dbReference type="ARBA" id="ARBA00023136"/>
    </source>
</evidence>
<feature type="transmembrane region" description="Helical" evidence="16">
    <location>
        <begin position="82"/>
        <end position="106"/>
    </location>
</feature>
<dbReference type="InterPro" id="IPR034236">
    <property type="entry name" value="CuRO_CcO_Caa3_II"/>
</dbReference>
<accession>A0ABX5YK11</accession>
<dbReference type="InterPro" id="IPR001505">
    <property type="entry name" value="Copper_CuA"/>
</dbReference>
<dbReference type="InterPro" id="IPR008972">
    <property type="entry name" value="Cupredoxin"/>
</dbReference>
<keyword evidence="8" id="KW-0249">Electron transport</keyword>
<dbReference type="Gene3D" id="2.60.40.420">
    <property type="entry name" value="Cupredoxins - blue copper proteins"/>
    <property type="match status" value="1"/>
</dbReference>
<evidence type="ECO:0000256" key="9">
    <source>
        <dbReference type="ARBA" id="ARBA00022989"/>
    </source>
</evidence>
<keyword evidence="7 15" id="KW-0479">Metal-binding</keyword>
<dbReference type="PROSITE" id="PS51007">
    <property type="entry name" value="CYTC"/>
    <property type="match status" value="1"/>
</dbReference>
<sequence length="336" mass="36698">MKVIEMPAEGDAVKAKLICAGVLISGCSSSQSALNPAGAGAELIARLFWWMAGGATVIWLVMIALSIYALHLNPVAHHRQKSALFIIGGGAIAPTIILTILLIYGLNLLPALLARPPAGTLQIEVEGYQWWWRVRYPTQSGKPVELANEIRLPRGEPVEFILTSNDVVHSFWIPSLGGKVDMIPGRTTRLTLHPTKTGHFRGACAEYCGASHAYMNFTVDVVEKEEFDEWLAQQSTDRITPQTESVERGEALFLQTGCGACHTIRGTEADGKIGPDLTHIGSRSSLGADMFPTNRGNLQKWIAHVSALKPGVKMPAFRALKDDEYQTLSNYLEQLK</sequence>
<dbReference type="PROSITE" id="PS51257">
    <property type="entry name" value="PROKAR_LIPOPROTEIN"/>
    <property type="match status" value="1"/>
</dbReference>
<comment type="subcellular location">
    <subcellularLocation>
        <location evidence="1">Membrane</location>
        <topology evidence="1">Multi-pass membrane protein</topology>
    </subcellularLocation>
</comment>
<dbReference type="EMBL" id="CP042910">
    <property type="protein sequence ID" value="QEG16051.1"/>
    <property type="molecule type" value="Genomic_DNA"/>
</dbReference>
<evidence type="ECO:0000259" key="18">
    <source>
        <dbReference type="PROSITE" id="PS51007"/>
    </source>
</evidence>
<comment type="similarity">
    <text evidence="2">Belongs to the cytochrome c oxidase subunit 2 family.</text>
</comment>
<keyword evidence="9 16" id="KW-1133">Transmembrane helix</keyword>
<dbReference type="InterPro" id="IPR014222">
    <property type="entry name" value="Cyt_c_oxidase_su2"/>
</dbReference>
<feature type="domain" description="Cytochrome c" evidence="18">
    <location>
        <begin position="244"/>
        <end position="336"/>
    </location>
</feature>
<evidence type="ECO:0000256" key="8">
    <source>
        <dbReference type="ARBA" id="ARBA00022982"/>
    </source>
</evidence>
<evidence type="ECO:0000313" key="20">
    <source>
        <dbReference type="Proteomes" id="UP000322887"/>
    </source>
</evidence>
<evidence type="ECO:0000256" key="2">
    <source>
        <dbReference type="ARBA" id="ARBA00007866"/>
    </source>
</evidence>
<dbReference type="PANTHER" id="PTHR22888:SF9">
    <property type="entry name" value="CYTOCHROME C OXIDASE SUBUNIT 2"/>
    <property type="match status" value="1"/>
</dbReference>
<dbReference type="InterPro" id="IPR009056">
    <property type="entry name" value="Cyt_c-like_dom"/>
</dbReference>
<keyword evidence="19" id="KW-0560">Oxidoreductase</keyword>
<dbReference type="PANTHER" id="PTHR22888">
    <property type="entry name" value="CYTOCHROME C OXIDASE, SUBUNIT II"/>
    <property type="match status" value="1"/>
</dbReference>
<dbReference type="InterPro" id="IPR045187">
    <property type="entry name" value="CcO_II"/>
</dbReference>
<dbReference type="SUPFAM" id="SSF46626">
    <property type="entry name" value="Cytochrome c"/>
    <property type="match status" value="1"/>
</dbReference>
<dbReference type="PROSITE" id="PS00078">
    <property type="entry name" value="COX2"/>
    <property type="match status" value="1"/>
</dbReference>
<evidence type="ECO:0000256" key="7">
    <source>
        <dbReference type="ARBA" id="ARBA00022723"/>
    </source>
</evidence>
<proteinExistence type="inferred from homology"/>
<evidence type="ECO:0000256" key="3">
    <source>
        <dbReference type="ARBA" id="ARBA00022448"/>
    </source>
</evidence>